<comment type="caution">
    <text evidence="6">The sequence shown here is derived from an EMBL/GenBank/DDBJ whole genome shotgun (WGS) entry which is preliminary data.</text>
</comment>
<dbReference type="InterPro" id="IPR032799">
    <property type="entry name" value="TAXi_C"/>
</dbReference>
<dbReference type="EMBL" id="CM027682">
    <property type="protein sequence ID" value="KAG0540922.1"/>
    <property type="molecule type" value="Genomic_DNA"/>
</dbReference>
<evidence type="ECO:0000313" key="6">
    <source>
        <dbReference type="EMBL" id="KAG0540922.1"/>
    </source>
</evidence>
<dbReference type="FunFam" id="2.40.70.10:FF:000075">
    <property type="entry name" value="Putative xylanase inhibitor"/>
    <property type="match status" value="1"/>
</dbReference>
<feature type="signal peptide" evidence="3">
    <location>
        <begin position="1"/>
        <end position="23"/>
    </location>
</feature>
<dbReference type="GO" id="GO:0004190">
    <property type="term" value="F:aspartic-type endopeptidase activity"/>
    <property type="evidence" value="ECO:0007669"/>
    <property type="project" value="InterPro"/>
</dbReference>
<evidence type="ECO:0000313" key="7">
    <source>
        <dbReference type="Proteomes" id="UP000807115"/>
    </source>
</evidence>
<evidence type="ECO:0000259" key="5">
    <source>
        <dbReference type="Pfam" id="PF14543"/>
    </source>
</evidence>
<reference evidence="6" key="1">
    <citation type="journal article" date="2019" name="BMC Genomics">
        <title>A new reference genome for Sorghum bicolor reveals high levels of sequence similarity between sweet and grain genotypes: implications for the genetics of sugar metabolism.</title>
        <authorList>
            <person name="Cooper E.A."/>
            <person name="Brenton Z.W."/>
            <person name="Flinn B.S."/>
            <person name="Jenkins J."/>
            <person name="Shu S."/>
            <person name="Flowers D."/>
            <person name="Luo F."/>
            <person name="Wang Y."/>
            <person name="Xia P."/>
            <person name="Barry K."/>
            <person name="Daum C."/>
            <person name="Lipzen A."/>
            <person name="Yoshinaga Y."/>
            <person name="Schmutz J."/>
            <person name="Saski C."/>
            <person name="Vermerris W."/>
            <person name="Kresovich S."/>
        </authorList>
    </citation>
    <scope>NUCLEOTIDE SEQUENCE</scope>
</reference>
<dbReference type="Pfam" id="PF14543">
    <property type="entry name" value="TAXi_N"/>
    <property type="match status" value="1"/>
</dbReference>
<dbReference type="Proteomes" id="UP000807115">
    <property type="component" value="Chromosome 3"/>
</dbReference>
<dbReference type="CDD" id="cd05489">
    <property type="entry name" value="xylanase_inhibitor_I_like"/>
    <property type="match status" value="1"/>
</dbReference>
<dbReference type="InterPro" id="IPR032861">
    <property type="entry name" value="TAXi_N"/>
</dbReference>
<feature type="domain" description="Xylanase inhibitor C-terminal" evidence="4">
    <location>
        <begin position="247"/>
        <end position="412"/>
    </location>
</feature>
<evidence type="ECO:0008006" key="8">
    <source>
        <dbReference type="Google" id="ProtNLM"/>
    </source>
</evidence>
<protein>
    <recommendedName>
        <fullName evidence="8">Peptidase A1 domain-containing protein</fullName>
    </recommendedName>
</protein>
<evidence type="ECO:0000256" key="1">
    <source>
        <dbReference type="ARBA" id="ARBA00007447"/>
    </source>
</evidence>
<name>A0A921RL89_SORBI</name>
<comment type="similarity">
    <text evidence="1">Belongs to the peptidase A1 family.</text>
</comment>
<feature type="domain" description="Xylanase inhibitor N-terminal" evidence="5">
    <location>
        <begin position="55"/>
        <end position="215"/>
    </location>
</feature>
<proteinExistence type="inferred from homology"/>
<dbReference type="PANTHER" id="PTHR47965">
    <property type="entry name" value="ASPARTYL PROTEASE-RELATED"/>
    <property type="match status" value="1"/>
</dbReference>
<keyword evidence="2 3" id="KW-0732">Signal</keyword>
<dbReference type="Gene3D" id="2.40.70.10">
    <property type="entry name" value="Acid Proteases"/>
    <property type="match status" value="2"/>
</dbReference>
<dbReference type="InterPro" id="IPR033868">
    <property type="entry name" value="Xylanase_inhibitor_I-like"/>
</dbReference>
<reference evidence="6" key="2">
    <citation type="submission" date="2020-10" db="EMBL/GenBank/DDBJ databases">
        <authorList>
            <person name="Cooper E.A."/>
            <person name="Brenton Z.W."/>
            <person name="Flinn B.S."/>
            <person name="Jenkins J."/>
            <person name="Shu S."/>
            <person name="Flowers D."/>
            <person name="Luo F."/>
            <person name="Wang Y."/>
            <person name="Xia P."/>
            <person name="Barry K."/>
            <person name="Daum C."/>
            <person name="Lipzen A."/>
            <person name="Yoshinaga Y."/>
            <person name="Schmutz J."/>
            <person name="Saski C."/>
            <person name="Vermerris W."/>
            <person name="Kresovich S."/>
        </authorList>
    </citation>
    <scope>NUCLEOTIDE SEQUENCE</scope>
</reference>
<dbReference type="PANTHER" id="PTHR47965:SF60">
    <property type="entry name" value="CHITINASE CLP"/>
    <property type="match status" value="1"/>
</dbReference>
<dbReference type="SUPFAM" id="SSF50630">
    <property type="entry name" value="Acid proteases"/>
    <property type="match status" value="1"/>
</dbReference>
<accession>A0A921RL89</accession>
<gene>
    <name evidence="6" type="ORF">BDA96_03G451300</name>
</gene>
<evidence type="ECO:0000256" key="3">
    <source>
        <dbReference type="SAM" id="SignalP"/>
    </source>
</evidence>
<dbReference type="InterPro" id="IPR021109">
    <property type="entry name" value="Peptidase_aspartic_dom_sf"/>
</dbReference>
<evidence type="ECO:0000256" key="2">
    <source>
        <dbReference type="ARBA" id="ARBA00022729"/>
    </source>
</evidence>
<dbReference type="FunFam" id="2.40.70.10:FF:000088">
    <property type="entry name" value="Eukaryotic aspartyl protease family protein"/>
    <property type="match status" value="1"/>
</dbReference>
<dbReference type="Pfam" id="PF14541">
    <property type="entry name" value="TAXi_C"/>
    <property type="match status" value="1"/>
</dbReference>
<dbReference type="InterPro" id="IPR001461">
    <property type="entry name" value="Aspartic_peptidase_A1"/>
</dbReference>
<organism evidence="6 7">
    <name type="scientific">Sorghum bicolor</name>
    <name type="common">Sorghum</name>
    <name type="synonym">Sorghum vulgare</name>
    <dbReference type="NCBI Taxonomy" id="4558"/>
    <lineage>
        <taxon>Eukaryota</taxon>
        <taxon>Viridiplantae</taxon>
        <taxon>Streptophyta</taxon>
        <taxon>Embryophyta</taxon>
        <taxon>Tracheophyta</taxon>
        <taxon>Spermatophyta</taxon>
        <taxon>Magnoliopsida</taxon>
        <taxon>Liliopsida</taxon>
        <taxon>Poales</taxon>
        <taxon>Poaceae</taxon>
        <taxon>PACMAD clade</taxon>
        <taxon>Panicoideae</taxon>
        <taxon>Andropogonodae</taxon>
        <taxon>Andropogoneae</taxon>
        <taxon>Sorghinae</taxon>
        <taxon>Sorghum</taxon>
    </lineage>
</organism>
<dbReference type="GO" id="GO:0006508">
    <property type="term" value="P:proteolysis"/>
    <property type="evidence" value="ECO:0007669"/>
    <property type="project" value="InterPro"/>
</dbReference>
<feature type="chain" id="PRO_5037136530" description="Peptidase A1 domain-containing protein" evidence="3">
    <location>
        <begin position="24"/>
        <end position="431"/>
    </location>
</feature>
<dbReference type="AlphaFoldDB" id="A0A921RL89"/>
<evidence type="ECO:0000259" key="4">
    <source>
        <dbReference type="Pfam" id="PF14541"/>
    </source>
</evidence>
<sequence length="431" mass="45005">MAQLLLLLAVSALTLLSPRTAAAATSTTSGGKPLVTAITRDAATKLYTAPLKDALPLVLDLSGPLLWSTCAAAHPSYECHHAACAHAHAHHPPGCPRTGHGVADEDDPFRCRCRAHPYNPFARRAASGDLTRARVTANATDGANPLAPVSFTAVAACAPPTLLAGLPAGAVGVAGLARSWLALPAQVARKQKVARKFALCLPGAGNGQGVAIFGGGPLFLLPPGRPDVTASLAGTTPLRRKPRVPGYFVSAKGIAVNQAQVQVQQLGPLVVALCSRIPYTVLRPDVYAPFVRAFDAATAGRKRVTPPTPPFELCYDSRELGSTRLGYAVPQVDLMLESGANWTVFGGNSMVQVSDDTACFAFLEMKEEKHEGGHGYGHGGGAGTAPAVIIGGFQMENNLLVFDEEKRQLGFSGLLFGRQTTCSNFNFTLAG</sequence>